<dbReference type="Proteomes" id="UP000317171">
    <property type="component" value="Chromosome"/>
</dbReference>
<keyword evidence="1" id="KW-0472">Membrane</keyword>
<accession>A0A517RHQ0</accession>
<keyword evidence="1" id="KW-1133">Transmembrane helix</keyword>
<sequence>MSKNTPSIDIKSKADSCLRYVTLATLLTFFSLFITDQTPLFVISLWVFADAVLLLKGLAAGIPAIYLGIKNEEGLVVFDATIGSLLGIVILFHLLWFTVRGESF</sequence>
<reference evidence="2 3" key="1">
    <citation type="submission" date="2019-02" db="EMBL/GenBank/DDBJ databases">
        <title>Deep-cultivation of Planctomycetes and their phenomic and genomic characterization uncovers novel biology.</title>
        <authorList>
            <person name="Wiegand S."/>
            <person name="Jogler M."/>
            <person name="Boedeker C."/>
            <person name="Pinto D."/>
            <person name="Vollmers J."/>
            <person name="Rivas-Marin E."/>
            <person name="Kohn T."/>
            <person name="Peeters S.H."/>
            <person name="Heuer A."/>
            <person name="Rast P."/>
            <person name="Oberbeckmann S."/>
            <person name="Bunk B."/>
            <person name="Jeske O."/>
            <person name="Meyerdierks A."/>
            <person name="Storesund J.E."/>
            <person name="Kallscheuer N."/>
            <person name="Luecker S."/>
            <person name="Lage O.M."/>
            <person name="Pohl T."/>
            <person name="Merkel B.J."/>
            <person name="Hornburger P."/>
            <person name="Mueller R.-W."/>
            <person name="Bruemmer F."/>
            <person name="Labrenz M."/>
            <person name="Spormann A.M."/>
            <person name="Op den Camp H."/>
            <person name="Overmann J."/>
            <person name="Amann R."/>
            <person name="Jetten M.S.M."/>
            <person name="Mascher T."/>
            <person name="Medema M.H."/>
            <person name="Devos D.P."/>
            <person name="Kaster A.-K."/>
            <person name="Ovreas L."/>
            <person name="Rohde M."/>
            <person name="Galperin M.Y."/>
            <person name="Jogler C."/>
        </authorList>
    </citation>
    <scope>NUCLEOTIDE SEQUENCE [LARGE SCALE GENOMIC DNA]</scope>
    <source>
        <strain evidence="2 3">Pan241w</strain>
    </source>
</reference>
<name>A0A517RHQ0_9PLAN</name>
<dbReference type="AlphaFoldDB" id="A0A517RHQ0"/>
<protein>
    <submittedName>
        <fullName evidence="2">Uncharacterized protein</fullName>
    </submittedName>
</protein>
<feature type="transmembrane region" description="Helical" evidence="1">
    <location>
        <begin position="17"/>
        <end position="34"/>
    </location>
</feature>
<evidence type="ECO:0000256" key="1">
    <source>
        <dbReference type="SAM" id="Phobius"/>
    </source>
</evidence>
<dbReference type="RefSeq" id="WP_145218036.1">
    <property type="nucleotide sequence ID" value="NZ_CP036269.1"/>
</dbReference>
<evidence type="ECO:0000313" key="2">
    <source>
        <dbReference type="EMBL" id="QDT43390.1"/>
    </source>
</evidence>
<proteinExistence type="predicted"/>
<feature type="transmembrane region" description="Helical" evidence="1">
    <location>
        <begin position="40"/>
        <end position="69"/>
    </location>
</feature>
<keyword evidence="3" id="KW-1185">Reference proteome</keyword>
<keyword evidence="1" id="KW-0812">Transmembrane</keyword>
<dbReference type="EMBL" id="CP036269">
    <property type="protein sequence ID" value="QDT43390.1"/>
    <property type="molecule type" value="Genomic_DNA"/>
</dbReference>
<dbReference type="KEGG" id="gaz:Pan241w_34900"/>
<feature type="transmembrane region" description="Helical" evidence="1">
    <location>
        <begin position="76"/>
        <end position="99"/>
    </location>
</feature>
<organism evidence="2 3">
    <name type="scientific">Gimesia alba</name>
    <dbReference type="NCBI Taxonomy" id="2527973"/>
    <lineage>
        <taxon>Bacteria</taxon>
        <taxon>Pseudomonadati</taxon>
        <taxon>Planctomycetota</taxon>
        <taxon>Planctomycetia</taxon>
        <taxon>Planctomycetales</taxon>
        <taxon>Planctomycetaceae</taxon>
        <taxon>Gimesia</taxon>
    </lineage>
</organism>
<evidence type="ECO:0000313" key="3">
    <source>
        <dbReference type="Proteomes" id="UP000317171"/>
    </source>
</evidence>
<gene>
    <name evidence="2" type="ORF">Pan241w_34900</name>
</gene>